<evidence type="ECO:0000259" key="9">
    <source>
        <dbReference type="Pfam" id="PF23925"/>
    </source>
</evidence>
<feature type="domain" description="ELP1 first N-terminal beta-propeller" evidence="6">
    <location>
        <begin position="168"/>
        <end position="335"/>
    </location>
</feature>
<dbReference type="Pfam" id="PF23925">
    <property type="entry name" value="A-sol_ELP1"/>
    <property type="match status" value="1"/>
</dbReference>
<evidence type="ECO:0000256" key="5">
    <source>
        <dbReference type="PIRNR" id="PIRNR017233"/>
    </source>
</evidence>
<dbReference type="InterPro" id="IPR056167">
    <property type="entry name" value="A-sol_ELP1"/>
</dbReference>
<feature type="domain" description="ELP1 three-helical bundle" evidence="10">
    <location>
        <begin position="1101"/>
        <end position="1195"/>
    </location>
</feature>
<evidence type="ECO:0000259" key="6">
    <source>
        <dbReference type="Pfam" id="PF04762"/>
    </source>
</evidence>
<proteinExistence type="inferred from homology"/>
<dbReference type="OrthoDB" id="40048at2759"/>
<comment type="pathway">
    <text evidence="1">tRNA modification; 5-methoxycarbonylmethyl-2-thiouridine-tRNA biosynthesis.</text>
</comment>
<dbReference type="Pfam" id="PF04762">
    <property type="entry name" value="Beta-prop_ELP1_1st"/>
    <property type="match status" value="2"/>
</dbReference>
<evidence type="ECO:0000313" key="11">
    <source>
        <dbReference type="EMBL" id="TMW64229.1"/>
    </source>
</evidence>
<dbReference type="Pfam" id="PF23878">
    <property type="entry name" value="TPR_ELP1"/>
    <property type="match status" value="1"/>
</dbReference>
<dbReference type="InterPro" id="IPR056165">
    <property type="entry name" value="Beta-prop_ELP1_2nd"/>
</dbReference>
<dbReference type="InterPro" id="IPR056169">
    <property type="entry name" value="HB_ELP1"/>
</dbReference>
<evidence type="ECO:0000256" key="1">
    <source>
        <dbReference type="ARBA" id="ARBA00005043"/>
    </source>
</evidence>
<gene>
    <name evidence="11" type="ORF">Poli38472_012851</name>
</gene>
<feature type="domain" description="ELP1 first N-terminal beta-propeller" evidence="6">
    <location>
        <begin position="1"/>
        <end position="156"/>
    </location>
</feature>
<comment type="similarity">
    <text evidence="2 5">Belongs to the ELP1/IKA1 family.</text>
</comment>
<dbReference type="InterPro" id="IPR056164">
    <property type="entry name" value="Beta-prop_ELP1_1st"/>
</dbReference>
<keyword evidence="3 5" id="KW-0963">Cytoplasm</keyword>
<dbReference type="GO" id="GO:0033588">
    <property type="term" value="C:elongator holoenzyme complex"/>
    <property type="evidence" value="ECO:0007669"/>
    <property type="project" value="InterPro"/>
</dbReference>
<evidence type="ECO:0000259" key="8">
    <source>
        <dbReference type="Pfam" id="PF23878"/>
    </source>
</evidence>
<dbReference type="GO" id="GO:0002926">
    <property type="term" value="P:tRNA wobble base 5-methoxycarbonylmethyl-2-thiouridinylation"/>
    <property type="evidence" value="ECO:0007669"/>
    <property type="project" value="TreeGrafter"/>
</dbReference>
<name>A0A8K1FKI4_PYTOL</name>
<dbReference type="SUPFAM" id="SSF69322">
    <property type="entry name" value="Tricorn protease domain 2"/>
    <property type="match status" value="1"/>
</dbReference>
<keyword evidence="12" id="KW-1185">Reference proteome</keyword>
<feature type="domain" description="ELP1 alpha-solenoid" evidence="9">
    <location>
        <begin position="685"/>
        <end position="898"/>
    </location>
</feature>
<dbReference type="PANTHER" id="PTHR12747">
    <property type="entry name" value="ELONGATOR COMPLEX PROTEIN 1"/>
    <property type="match status" value="1"/>
</dbReference>
<keyword evidence="4" id="KW-0819">tRNA processing</keyword>
<dbReference type="PANTHER" id="PTHR12747:SF0">
    <property type="entry name" value="ELONGATOR COMPLEX PROTEIN 1"/>
    <property type="match status" value="1"/>
</dbReference>
<dbReference type="Pfam" id="PF23936">
    <property type="entry name" value="HB_ELP1"/>
    <property type="match status" value="1"/>
</dbReference>
<feature type="domain" description="ELP1 TPR" evidence="8">
    <location>
        <begin position="909"/>
        <end position="1091"/>
    </location>
</feature>
<dbReference type="EMBL" id="SPLM01000040">
    <property type="protein sequence ID" value="TMW64229.1"/>
    <property type="molecule type" value="Genomic_DNA"/>
</dbReference>
<evidence type="ECO:0000259" key="10">
    <source>
        <dbReference type="Pfam" id="PF23936"/>
    </source>
</evidence>
<protein>
    <recommendedName>
        <fullName evidence="5">Elongator complex protein 1</fullName>
    </recommendedName>
</protein>
<evidence type="ECO:0000313" key="12">
    <source>
        <dbReference type="Proteomes" id="UP000794436"/>
    </source>
</evidence>
<dbReference type="InterPro" id="IPR056166">
    <property type="entry name" value="TPR_ELP1"/>
</dbReference>
<dbReference type="Pfam" id="PF23797">
    <property type="entry name" value="Beta-prop_ELP1_2nd"/>
    <property type="match status" value="1"/>
</dbReference>
<evidence type="ECO:0000256" key="4">
    <source>
        <dbReference type="ARBA" id="ARBA00022694"/>
    </source>
</evidence>
<evidence type="ECO:0000256" key="2">
    <source>
        <dbReference type="ARBA" id="ARBA00006086"/>
    </source>
</evidence>
<reference evidence="11" key="1">
    <citation type="submission" date="2019-03" db="EMBL/GenBank/DDBJ databases">
        <title>Long read genome sequence of the mycoparasitic Pythium oligandrum ATCC 38472 isolated from sugarbeet rhizosphere.</title>
        <authorList>
            <person name="Gaulin E."/>
        </authorList>
    </citation>
    <scope>NUCLEOTIDE SEQUENCE</scope>
    <source>
        <strain evidence="11">ATCC 38472_TT</strain>
    </source>
</reference>
<accession>A0A8K1FKI4</accession>
<keyword evidence="5" id="KW-0539">Nucleus</keyword>
<feature type="domain" description="ELP1 N-terminal second beta-propeller" evidence="7">
    <location>
        <begin position="381"/>
        <end position="661"/>
    </location>
</feature>
<comment type="subcellular location">
    <subcellularLocation>
        <location evidence="5">Cytoplasm</location>
    </subcellularLocation>
    <subcellularLocation>
        <location evidence="5">Nucleus</location>
    </subcellularLocation>
</comment>
<evidence type="ECO:0000256" key="3">
    <source>
        <dbReference type="ARBA" id="ARBA00022490"/>
    </source>
</evidence>
<dbReference type="InterPro" id="IPR006849">
    <property type="entry name" value="Elp1"/>
</dbReference>
<dbReference type="UniPathway" id="UPA00988"/>
<dbReference type="PIRSF" id="PIRSF017233">
    <property type="entry name" value="IKAP"/>
    <property type="match status" value="1"/>
</dbReference>
<dbReference type="GO" id="GO:0005829">
    <property type="term" value="C:cytosol"/>
    <property type="evidence" value="ECO:0007669"/>
    <property type="project" value="TreeGrafter"/>
</dbReference>
<organism evidence="11 12">
    <name type="scientific">Pythium oligandrum</name>
    <name type="common">Mycoparasitic fungus</name>
    <dbReference type="NCBI Taxonomy" id="41045"/>
    <lineage>
        <taxon>Eukaryota</taxon>
        <taxon>Sar</taxon>
        <taxon>Stramenopiles</taxon>
        <taxon>Oomycota</taxon>
        <taxon>Peronosporomycetes</taxon>
        <taxon>Pythiales</taxon>
        <taxon>Pythiaceae</taxon>
        <taxon>Pythium</taxon>
    </lineage>
</organism>
<sequence length="1349" mass="150252">MWNLVALRHAARRLTALHDASTQPTPTAMAVNLVEMRLYVLHPRGRIESVSIEEDDDVEATLVDLNQVVLTDDEHVWQWIDYVAELDALVCGSTGGALAVVDLSTRETEEIGSMDRGIVGMAWSSNQEALAVVTGVGTLLVMNTAWEVLQETHLQAVLSSDVTLALEQKPQVNIHWREDGQYIALNLPTQVQGKADAPIVQKVVVLTNELGLHALGRLEDGRAIPHLGASLDWCPNHSLIASHETRKDQLWIVFFERNGLRHGEFALPSEYRSSSTRVRGLQWNTKSDILAVHLESDTTSRLLLWTRNNYHWYLKQEVAFELRHKRLEAFAWDEERANLLHLLTADSQHSGQWSVDEAEFVWDTSRGERLEDGRSVVVCGVIDGANLLLTPLNQALVPPPMALHTIFFATTVNSVAFDNNRDMLVVALANGDIVVVENALSGEEDEEKRKTYTVHSDTSVTAVVSMQLSDKSTQRATIVLKTGVDDALTMLTVPLQDKSEGDADAQMLIPLEELEGVRRVVDIAQLASTMSTEVPSVAVQTRDGSVYGLHFSDTANGDEVRVTRIADALQPFDRFQVVQHDEATHFTIGLSSKQKLFVNETPVSTAPCSSFHFCVTSSVLLYTTLGSSAQLRFLPLASLMQKSFAETETETRVIERGARLVAVIGDRASVILQMPRGNLEGVAPRLLVLSLTVKHIQRYEYVQALEMCRRHRLDLNLLVDYDIEGFLTNFDEHLIKNFLAARPHAITSDRLCLFITNLHIVDVWSTKYRPLLQPFLSTQEPEATAVSAGEDKVNRVCQAMMHVVSETKEIDQALLLPYLTSAVKQSPPDYVAALHKVQQFVQTQEAASAKRAMKHLIFLTQVDVLFDEALALYDLPLVRFIATYSQRDPKEYVPFLDEMAAITDDTVRQYRIDLHLKRYARALEHASVLLQRHDGDGDAHGEVYEKQVAEIVERSALFDQALTLFPAQISTVRGKRIHQRVLQLKATHLLTQERFQEAGFVLMTIGSFAEAMQAFKSARAWEMALIAANRASISRGELSSFAYDLAQALLNQKEVSQADLLAAARIYVEYCEDLDEAVALLVKHKHWDESVRLAYLHQRADLIETDIEPGVHAAADAVLDDLKQRESEYVKHWTRLATIREQKRLFKLHGIDGSRWEGGHGGDDSQSVISGATSVADSALSTASSLRSVGSHNSSVSIGNFAIKNLAAATSSHFYATQSLGGMDAAMIAASKSKRYNGMPSRKERRRRIKEGSVEEEVHVSQQIKANSLNASLQREVRDLLRVLVLFGHGVKAEELQTRLQAFEKLVTVDYPLPTLAESTPVIEGDNAEPQSTQETTEDVAWRFPAFAS</sequence>
<dbReference type="Proteomes" id="UP000794436">
    <property type="component" value="Unassembled WGS sequence"/>
</dbReference>
<comment type="caution">
    <text evidence="11">The sequence shown here is derived from an EMBL/GenBank/DDBJ whole genome shotgun (WGS) entry which is preliminary data.</text>
</comment>
<dbReference type="GO" id="GO:0005634">
    <property type="term" value="C:nucleus"/>
    <property type="evidence" value="ECO:0007669"/>
    <property type="project" value="UniProtKB-SubCell"/>
</dbReference>
<dbReference type="GO" id="GO:0000049">
    <property type="term" value="F:tRNA binding"/>
    <property type="evidence" value="ECO:0007669"/>
    <property type="project" value="TreeGrafter"/>
</dbReference>
<evidence type="ECO:0000259" key="7">
    <source>
        <dbReference type="Pfam" id="PF23797"/>
    </source>
</evidence>
<comment type="function">
    <text evidence="5">Component of the elongator complex which is required for multiple tRNA modifications, including mcm5U (5-methoxycarbonylmethyl uridine), mcm5s2U (5-methoxycarbonylmethyl-2-thiouridine), and ncm5U (5-carbamoylmethyl uridine). The elongator complex catalyzes formation of carboxymethyluridine in the wobble base at position 34 in tRNAs.</text>
</comment>